<keyword evidence="2" id="KW-1185">Reference proteome</keyword>
<dbReference type="Proteomes" id="UP000789366">
    <property type="component" value="Unassembled WGS sequence"/>
</dbReference>
<organism evidence="1 2">
    <name type="scientific">Cetraspora pellucida</name>
    <dbReference type="NCBI Taxonomy" id="1433469"/>
    <lineage>
        <taxon>Eukaryota</taxon>
        <taxon>Fungi</taxon>
        <taxon>Fungi incertae sedis</taxon>
        <taxon>Mucoromycota</taxon>
        <taxon>Glomeromycotina</taxon>
        <taxon>Glomeromycetes</taxon>
        <taxon>Diversisporales</taxon>
        <taxon>Gigasporaceae</taxon>
        <taxon>Cetraspora</taxon>
    </lineage>
</organism>
<dbReference type="EMBL" id="CAJVPW010021979">
    <property type="protein sequence ID" value="CAG8695590.1"/>
    <property type="molecule type" value="Genomic_DNA"/>
</dbReference>
<protein>
    <submittedName>
        <fullName evidence="1">6123_t:CDS:1</fullName>
    </submittedName>
</protein>
<sequence>MANNRNNQNNQNNQIASISRQIVNGNNLHEFEPRDVQIFAIRWDQQRTLSGYDILKLKLGPICNTLLIFDLEVIEKIALYIWEHLTTLEEQDIHTNIAFRVNEYKRVKRHIFGSPAPGLMRYHGVEKKEPEDLPMKPIKHTDESEILFHGCDFPEPEP</sequence>
<accession>A0ACA9P8R6</accession>
<reference evidence="1" key="1">
    <citation type="submission" date="2021-06" db="EMBL/GenBank/DDBJ databases">
        <authorList>
            <person name="Kallberg Y."/>
            <person name="Tangrot J."/>
            <person name="Rosling A."/>
        </authorList>
    </citation>
    <scope>NUCLEOTIDE SEQUENCE</scope>
    <source>
        <strain evidence="1">28 12/20/2015</strain>
    </source>
</reference>
<evidence type="ECO:0000313" key="1">
    <source>
        <dbReference type="EMBL" id="CAG8695590.1"/>
    </source>
</evidence>
<comment type="caution">
    <text evidence="1">The sequence shown here is derived from an EMBL/GenBank/DDBJ whole genome shotgun (WGS) entry which is preliminary data.</text>
</comment>
<gene>
    <name evidence="1" type="ORF">SPELUC_LOCUS10995</name>
</gene>
<proteinExistence type="predicted"/>
<feature type="non-terminal residue" evidence="1">
    <location>
        <position position="158"/>
    </location>
</feature>
<name>A0ACA9P8R6_9GLOM</name>
<evidence type="ECO:0000313" key="2">
    <source>
        <dbReference type="Proteomes" id="UP000789366"/>
    </source>
</evidence>